<dbReference type="AlphaFoldDB" id="F0WKD6"/>
<reference evidence="2" key="2">
    <citation type="submission" date="2011-02" db="EMBL/GenBank/DDBJ databases">
        <authorList>
            <person name="MacLean D."/>
        </authorList>
    </citation>
    <scope>NUCLEOTIDE SEQUENCE</scope>
</reference>
<dbReference type="EMBL" id="FR824177">
    <property type="protein sequence ID" value="CCA21740.1"/>
    <property type="molecule type" value="Genomic_DNA"/>
</dbReference>
<reference evidence="2" key="1">
    <citation type="journal article" date="2011" name="PLoS Biol.">
        <title>Gene gain and loss during evolution of obligate parasitism in the white rust pathogen of Arabidopsis thaliana.</title>
        <authorList>
            <person name="Kemen E."/>
            <person name="Gardiner A."/>
            <person name="Schultz-Larsen T."/>
            <person name="Kemen A.C."/>
            <person name="Balmuth A.L."/>
            <person name="Robert-Seilaniantz A."/>
            <person name="Bailey K."/>
            <person name="Holub E."/>
            <person name="Studholme D.J."/>
            <person name="Maclean D."/>
            <person name="Jones J.D."/>
        </authorList>
    </citation>
    <scope>NUCLEOTIDE SEQUENCE</scope>
</reference>
<evidence type="ECO:0000313" key="2">
    <source>
        <dbReference type="EMBL" id="CCA21740.1"/>
    </source>
</evidence>
<gene>
    <name evidence="2" type="primary">AlNc14C132G6988</name>
    <name evidence="2" type="ORF">ALNC14_078830</name>
</gene>
<accession>F0WKD6</accession>
<keyword evidence="1" id="KW-0812">Transmembrane</keyword>
<proteinExistence type="predicted"/>
<protein>
    <submittedName>
        <fullName evidence="2">AlNc14C132G6988 protein</fullName>
    </submittedName>
</protein>
<feature type="transmembrane region" description="Helical" evidence="1">
    <location>
        <begin position="9"/>
        <end position="31"/>
    </location>
</feature>
<keyword evidence="1" id="KW-0472">Membrane</keyword>
<sequence>MRYLCVGKVIFCLNIFVLSVNSAIFLISIYLGMHGSFASKALIFEESSLFLLLLGLTNYESRSILVEAMHSG</sequence>
<name>F0WKD6_9STRA</name>
<dbReference type="HOGENOM" id="CLU_2727500_0_0_1"/>
<evidence type="ECO:0000256" key="1">
    <source>
        <dbReference type="SAM" id="Phobius"/>
    </source>
</evidence>
<keyword evidence="1" id="KW-1133">Transmembrane helix</keyword>
<organism evidence="2">
    <name type="scientific">Albugo laibachii Nc14</name>
    <dbReference type="NCBI Taxonomy" id="890382"/>
    <lineage>
        <taxon>Eukaryota</taxon>
        <taxon>Sar</taxon>
        <taxon>Stramenopiles</taxon>
        <taxon>Oomycota</taxon>
        <taxon>Peronosporomycetes</taxon>
        <taxon>Albuginales</taxon>
        <taxon>Albuginaceae</taxon>
        <taxon>Albugo</taxon>
    </lineage>
</organism>